<feature type="non-terminal residue" evidence="2">
    <location>
        <position position="1"/>
    </location>
</feature>
<name>A0A151SIZ7_CAJCA</name>
<evidence type="ECO:0000313" key="3">
    <source>
        <dbReference type="Proteomes" id="UP000075243"/>
    </source>
</evidence>
<dbReference type="InterPro" id="IPR021109">
    <property type="entry name" value="Peptidase_aspartic_dom_sf"/>
</dbReference>
<keyword evidence="1" id="KW-1133">Transmembrane helix</keyword>
<dbReference type="Gramene" id="C.cajan_00925.t">
    <property type="protein sequence ID" value="C.cajan_00925.t"/>
    <property type="gene ID" value="C.cajan_00925"/>
</dbReference>
<organism evidence="2 3">
    <name type="scientific">Cajanus cajan</name>
    <name type="common">Pigeon pea</name>
    <name type="synonym">Cajanus indicus</name>
    <dbReference type="NCBI Taxonomy" id="3821"/>
    <lineage>
        <taxon>Eukaryota</taxon>
        <taxon>Viridiplantae</taxon>
        <taxon>Streptophyta</taxon>
        <taxon>Embryophyta</taxon>
        <taxon>Tracheophyta</taxon>
        <taxon>Spermatophyta</taxon>
        <taxon>Magnoliopsida</taxon>
        <taxon>eudicotyledons</taxon>
        <taxon>Gunneridae</taxon>
        <taxon>Pentapetalae</taxon>
        <taxon>rosids</taxon>
        <taxon>fabids</taxon>
        <taxon>Fabales</taxon>
        <taxon>Fabaceae</taxon>
        <taxon>Papilionoideae</taxon>
        <taxon>50 kb inversion clade</taxon>
        <taxon>NPAAA clade</taxon>
        <taxon>indigoferoid/millettioid clade</taxon>
        <taxon>Phaseoleae</taxon>
        <taxon>Cajanus</taxon>
    </lineage>
</organism>
<dbReference type="PANTHER" id="PTHR33067">
    <property type="entry name" value="RNA-DIRECTED DNA POLYMERASE-RELATED"/>
    <property type="match status" value="1"/>
</dbReference>
<proteinExistence type="predicted"/>
<evidence type="ECO:0000256" key="1">
    <source>
        <dbReference type="SAM" id="Phobius"/>
    </source>
</evidence>
<dbReference type="AlphaFoldDB" id="A0A151SIZ7"/>
<keyword evidence="1" id="KW-0472">Membrane</keyword>
<protein>
    <submittedName>
        <fullName evidence="2">Uncharacterized protein</fullName>
    </submittedName>
</protein>
<dbReference type="EMBL" id="CM003613">
    <property type="protein sequence ID" value="KYP54753.1"/>
    <property type="molecule type" value="Genomic_DNA"/>
</dbReference>
<reference evidence="2 3" key="1">
    <citation type="journal article" date="2012" name="Nat. Biotechnol.">
        <title>Draft genome sequence of pigeonpea (Cajanus cajan), an orphan legume crop of resource-poor farmers.</title>
        <authorList>
            <person name="Varshney R.K."/>
            <person name="Chen W."/>
            <person name="Li Y."/>
            <person name="Bharti A.K."/>
            <person name="Saxena R.K."/>
            <person name="Schlueter J.A."/>
            <person name="Donoghue M.T."/>
            <person name="Azam S."/>
            <person name="Fan G."/>
            <person name="Whaley A.M."/>
            <person name="Farmer A.D."/>
            <person name="Sheridan J."/>
            <person name="Iwata A."/>
            <person name="Tuteja R."/>
            <person name="Penmetsa R.V."/>
            <person name="Wu W."/>
            <person name="Upadhyaya H.D."/>
            <person name="Yang S.P."/>
            <person name="Shah T."/>
            <person name="Saxena K.B."/>
            <person name="Michael T."/>
            <person name="McCombie W.R."/>
            <person name="Yang B."/>
            <person name="Zhang G."/>
            <person name="Yang H."/>
            <person name="Wang J."/>
            <person name="Spillane C."/>
            <person name="Cook D.R."/>
            <person name="May G.D."/>
            <person name="Xu X."/>
            <person name="Jackson S.A."/>
        </authorList>
    </citation>
    <scope>NUCLEOTIDE SEQUENCE [LARGE SCALE GENOMIC DNA]</scope>
    <source>
        <strain evidence="3">cv. Asha</strain>
    </source>
</reference>
<evidence type="ECO:0000313" key="2">
    <source>
        <dbReference type="EMBL" id="KYP54753.1"/>
    </source>
</evidence>
<keyword evidence="3" id="KW-1185">Reference proteome</keyword>
<feature type="transmembrane region" description="Helical" evidence="1">
    <location>
        <begin position="200"/>
        <end position="223"/>
    </location>
</feature>
<sequence>FPQNYKDHGTFTVLGTIRECIFTDTMLDLSISINAMLASILKSLQLDYLMPTTMIIQLENKSIVHPLGVVEDVLVKVEYSLFPTNSYILDMEDESSSHTTLIIERLFLRKTRTKFDVHALFPCSLVIILCGKSHYFFVNGFSSNMQIHILLENQQENLFLDLLETCMEVFRNGFIVYDFSFDACLKSLCKVLDKCIKTNLVLYFFALDNFCCYLLNFGIILFFDYPPFNLLLKKIDAKPRLIR</sequence>
<dbReference type="Gene3D" id="2.40.70.10">
    <property type="entry name" value="Acid Proteases"/>
    <property type="match status" value="1"/>
</dbReference>
<keyword evidence="1" id="KW-0812">Transmembrane</keyword>
<dbReference type="PANTHER" id="PTHR33067:SF9">
    <property type="entry name" value="RNA-DIRECTED DNA POLYMERASE"/>
    <property type="match status" value="1"/>
</dbReference>
<gene>
    <name evidence="2" type="ORF">KK1_000950</name>
</gene>
<dbReference type="Proteomes" id="UP000075243">
    <property type="component" value="Chromosome 11"/>
</dbReference>
<accession>A0A151SIZ7</accession>